<reference evidence="1 2" key="1">
    <citation type="submission" date="2023-08" db="EMBL/GenBank/DDBJ databases">
        <title>A Necator americanus chromosomal reference genome.</title>
        <authorList>
            <person name="Ilik V."/>
            <person name="Petrzelkova K.J."/>
            <person name="Pardy F."/>
            <person name="Fuh T."/>
            <person name="Niatou-Singa F.S."/>
            <person name="Gouil Q."/>
            <person name="Baker L."/>
            <person name="Ritchie M.E."/>
            <person name="Jex A.R."/>
            <person name="Gazzola D."/>
            <person name="Li H."/>
            <person name="Toshio Fujiwara R."/>
            <person name="Zhan B."/>
            <person name="Aroian R.V."/>
            <person name="Pafco B."/>
            <person name="Schwarz E.M."/>
        </authorList>
    </citation>
    <scope>NUCLEOTIDE SEQUENCE [LARGE SCALE GENOMIC DNA]</scope>
    <source>
        <strain evidence="1 2">Aroian</strain>
        <tissue evidence="1">Whole animal</tissue>
    </source>
</reference>
<sequence length="139" mass="16188">MSSPQREVLQQIPCRDLNSKVGKVAEQEYRIRRFRLTDRNEKPFSSGCYPPLILPAHLSQSFSFHEERSSSVDTGKEQIEKSICYRQRRRKKSYTMTTDSRTSQGDWHIEVDDDVLFKGLRACAERASKTGMTNFHRIS</sequence>
<dbReference type="Proteomes" id="UP001303046">
    <property type="component" value="Unassembled WGS sequence"/>
</dbReference>
<name>A0ABR1BW97_NECAM</name>
<keyword evidence="2" id="KW-1185">Reference proteome</keyword>
<gene>
    <name evidence="1" type="primary">Necator_chrI.g3335</name>
    <name evidence="1" type="ORF">RB195_007206</name>
</gene>
<evidence type="ECO:0000313" key="1">
    <source>
        <dbReference type="EMBL" id="KAK6730603.1"/>
    </source>
</evidence>
<accession>A0ABR1BW97</accession>
<organism evidence="1 2">
    <name type="scientific">Necator americanus</name>
    <name type="common">Human hookworm</name>
    <dbReference type="NCBI Taxonomy" id="51031"/>
    <lineage>
        <taxon>Eukaryota</taxon>
        <taxon>Metazoa</taxon>
        <taxon>Ecdysozoa</taxon>
        <taxon>Nematoda</taxon>
        <taxon>Chromadorea</taxon>
        <taxon>Rhabditida</taxon>
        <taxon>Rhabditina</taxon>
        <taxon>Rhabditomorpha</taxon>
        <taxon>Strongyloidea</taxon>
        <taxon>Ancylostomatidae</taxon>
        <taxon>Bunostominae</taxon>
        <taxon>Necator</taxon>
    </lineage>
</organism>
<dbReference type="EMBL" id="JAVFWL010000001">
    <property type="protein sequence ID" value="KAK6730603.1"/>
    <property type="molecule type" value="Genomic_DNA"/>
</dbReference>
<proteinExistence type="predicted"/>
<protein>
    <submittedName>
        <fullName evidence="1">Uncharacterized protein</fullName>
    </submittedName>
</protein>
<evidence type="ECO:0000313" key="2">
    <source>
        <dbReference type="Proteomes" id="UP001303046"/>
    </source>
</evidence>
<comment type="caution">
    <text evidence="1">The sequence shown here is derived from an EMBL/GenBank/DDBJ whole genome shotgun (WGS) entry which is preliminary data.</text>
</comment>